<dbReference type="SMART" id="SM00032">
    <property type="entry name" value="CCP"/>
    <property type="match status" value="1"/>
</dbReference>
<gene>
    <name evidence="14" type="ORF">ACEWY4_015101</name>
</gene>
<dbReference type="Pfam" id="PF00008">
    <property type="entry name" value="EGF"/>
    <property type="match status" value="5"/>
</dbReference>
<feature type="region of interest" description="Disordered" evidence="10">
    <location>
        <begin position="316"/>
        <end position="340"/>
    </location>
</feature>
<feature type="domain" description="EGF-like" evidence="11">
    <location>
        <begin position="844"/>
        <end position="880"/>
    </location>
</feature>
<keyword evidence="1" id="KW-0217">Developmental protein</keyword>
<dbReference type="InterPro" id="IPR000742">
    <property type="entry name" value="EGF"/>
</dbReference>
<feature type="coiled-coil region" evidence="9">
    <location>
        <begin position="20"/>
        <end position="47"/>
    </location>
</feature>
<keyword evidence="6" id="KW-0325">Glycoprotein</keyword>
<evidence type="ECO:0000259" key="12">
    <source>
        <dbReference type="PROSITE" id="PS50853"/>
    </source>
</evidence>
<dbReference type="InterPro" id="IPR035976">
    <property type="entry name" value="Sushi/SCR/CCP_sf"/>
</dbReference>
<feature type="region of interest" description="Disordered" evidence="10">
    <location>
        <begin position="1329"/>
        <end position="1360"/>
    </location>
</feature>
<keyword evidence="5 7" id="KW-1015">Disulfide bond</keyword>
<feature type="domain" description="Fibronectin type-III" evidence="12">
    <location>
        <begin position="1126"/>
        <end position="1224"/>
    </location>
</feature>
<dbReference type="Gene3D" id="2.10.25.10">
    <property type="entry name" value="Laminin"/>
    <property type="match status" value="5"/>
</dbReference>
<dbReference type="GO" id="GO:0016358">
    <property type="term" value="P:dendrite development"/>
    <property type="evidence" value="ECO:0007669"/>
    <property type="project" value="UniProtKB-ARBA"/>
</dbReference>
<evidence type="ECO:0000256" key="3">
    <source>
        <dbReference type="ARBA" id="ARBA00022729"/>
    </source>
</evidence>
<dbReference type="PROSITE" id="PS01186">
    <property type="entry name" value="EGF_2"/>
    <property type="match status" value="1"/>
</dbReference>
<evidence type="ECO:0000256" key="5">
    <source>
        <dbReference type="ARBA" id="ARBA00023157"/>
    </source>
</evidence>
<name>A0ABD1JU42_9TELE</name>
<feature type="disulfide bond" evidence="7">
    <location>
        <begin position="870"/>
        <end position="879"/>
    </location>
</feature>
<evidence type="ECO:0000256" key="9">
    <source>
        <dbReference type="SAM" id="Coils"/>
    </source>
</evidence>
<dbReference type="FunFam" id="2.10.25.10:FF:000172">
    <property type="entry name" value="FAT atypical cadherin 3"/>
    <property type="match status" value="1"/>
</dbReference>
<accession>A0ABD1JU42</accession>
<feature type="domain" description="EGF-like" evidence="11">
    <location>
        <begin position="883"/>
        <end position="919"/>
    </location>
</feature>
<dbReference type="InterPro" id="IPR001881">
    <property type="entry name" value="EGF-like_Ca-bd_dom"/>
</dbReference>
<evidence type="ECO:0000313" key="15">
    <source>
        <dbReference type="Proteomes" id="UP001591681"/>
    </source>
</evidence>
<dbReference type="CDD" id="cd00063">
    <property type="entry name" value="FN3"/>
    <property type="match status" value="3"/>
</dbReference>
<dbReference type="InterPro" id="IPR036116">
    <property type="entry name" value="FN3_sf"/>
</dbReference>
<dbReference type="PROSITE" id="PS50026">
    <property type="entry name" value="EGF_3"/>
    <property type="match status" value="5"/>
</dbReference>
<dbReference type="GO" id="GO:0001764">
    <property type="term" value="P:neuron migration"/>
    <property type="evidence" value="ECO:0007669"/>
    <property type="project" value="UniProtKB-ARBA"/>
</dbReference>
<proteinExistence type="predicted"/>
<evidence type="ECO:0000256" key="6">
    <source>
        <dbReference type="ARBA" id="ARBA00023180"/>
    </source>
</evidence>
<feature type="domain" description="EGF-like" evidence="11">
    <location>
        <begin position="805"/>
        <end position="841"/>
    </location>
</feature>
<evidence type="ECO:0000259" key="13">
    <source>
        <dbReference type="PROSITE" id="PS50923"/>
    </source>
</evidence>
<keyword evidence="3" id="KW-0732">Signal</keyword>
<feature type="disulfide bond" evidence="7">
    <location>
        <begin position="831"/>
        <end position="840"/>
    </location>
</feature>
<dbReference type="GO" id="GO:0048667">
    <property type="term" value="P:cell morphogenesis involved in neuron differentiation"/>
    <property type="evidence" value="ECO:0007669"/>
    <property type="project" value="UniProtKB-ARBA"/>
</dbReference>
<dbReference type="SUPFAM" id="SSF57196">
    <property type="entry name" value="EGF/Laminin"/>
    <property type="match status" value="5"/>
</dbReference>
<dbReference type="SMART" id="SM00060">
    <property type="entry name" value="FN3"/>
    <property type="match status" value="3"/>
</dbReference>
<feature type="disulfide bond" evidence="7">
    <location>
        <begin position="1015"/>
        <end position="1024"/>
    </location>
</feature>
<dbReference type="InterPro" id="IPR003961">
    <property type="entry name" value="FN3_dom"/>
</dbReference>
<dbReference type="FunFam" id="2.60.40.10:FF:000633">
    <property type="entry name" value="Sushi, nidogen and EGF like domains 1"/>
    <property type="match status" value="1"/>
</dbReference>
<evidence type="ECO:0008006" key="16">
    <source>
        <dbReference type="Google" id="ProtNLM"/>
    </source>
</evidence>
<dbReference type="SUPFAM" id="SSF49265">
    <property type="entry name" value="Fibronectin type III"/>
    <property type="match status" value="2"/>
</dbReference>
<dbReference type="SUPFAM" id="SSF57535">
    <property type="entry name" value="Complement control module/SCR domain"/>
    <property type="match status" value="1"/>
</dbReference>
<feature type="domain" description="EGF-like" evidence="11">
    <location>
        <begin position="988"/>
        <end position="1025"/>
    </location>
</feature>
<feature type="region of interest" description="Disordered" evidence="10">
    <location>
        <begin position="358"/>
        <end position="410"/>
    </location>
</feature>
<evidence type="ECO:0000256" key="1">
    <source>
        <dbReference type="ARBA" id="ARBA00022473"/>
    </source>
</evidence>
<evidence type="ECO:0000256" key="10">
    <source>
        <dbReference type="SAM" id="MobiDB-lite"/>
    </source>
</evidence>
<dbReference type="FunFam" id="2.60.40.10:FF:002461">
    <property type="entry name" value="Sushi, nidogen and EGF-like domains 1"/>
    <property type="match status" value="1"/>
</dbReference>
<dbReference type="SMART" id="SM00179">
    <property type="entry name" value="EGF_CA"/>
    <property type="match status" value="5"/>
</dbReference>
<feature type="disulfide bond" evidence="7">
    <location>
        <begin position="1452"/>
        <end position="1461"/>
    </location>
</feature>
<dbReference type="InterPro" id="IPR000436">
    <property type="entry name" value="Sushi_SCR_CCP_dom"/>
</dbReference>
<reference evidence="14 15" key="1">
    <citation type="submission" date="2024-09" db="EMBL/GenBank/DDBJ databases">
        <title>A chromosome-level genome assembly of Gray's grenadier anchovy, Coilia grayii.</title>
        <authorList>
            <person name="Fu Z."/>
        </authorList>
    </citation>
    <scope>NUCLEOTIDE SEQUENCE [LARGE SCALE GENOMIC DNA]</scope>
    <source>
        <strain evidence="14">G4</strain>
        <tissue evidence="14">Muscle</tissue>
    </source>
</reference>
<protein>
    <recommendedName>
        <fullName evidence="16">Sushi, nidogen and EGF-like domain-containing protein 1</fullName>
    </recommendedName>
</protein>
<dbReference type="PROSITE" id="PS50923">
    <property type="entry name" value="SUSHI"/>
    <property type="match status" value="1"/>
</dbReference>
<dbReference type="PROSITE" id="PS00022">
    <property type="entry name" value="EGF_1"/>
    <property type="match status" value="5"/>
</dbReference>
<dbReference type="SMART" id="SM00181">
    <property type="entry name" value="EGF"/>
    <property type="match status" value="5"/>
</dbReference>
<dbReference type="Gene3D" id="2.10.70.10">
    <property type="entry name" value="Complement Module, domain 1"/>
    <property type="match status" value="1"/>
</dbReference>
<feature type="disulfide bond" evidence="8">
    <location>
        <begin position="959"/>
        <end position="986"/>
    </location>
</feature>
<dbReference type="InterPro" id="IPR051830">
    <property type="entry name" value="NOTCH_homolog"/>
</dbReference>
<comment type="caution">
    <text evidence="7">Lacks conserved residue(s) required for the propagation of feature annotation.</text>
</comment>
<evidence type="ECO:0000259" key="11">
    <source>
        <dbReference type="PROSITE" id="PS50026"/>
    </source>
</evidence>
<feature type="domain" description="EGF-like" evidence="11">
    <location>
        <begin position="1425"/>
        <end position="1462"/>
    </location>
</feature>
<feature type="region of interest" description="Disordered" evidence="10">
    <location>
        <begin position="743"/>
        <end position="777"/>
    </location>
</feature>
<feature type="coiled-coil region" evidence="9">
    <location>
        <begin position="583"/>
        <end position="610"/>
    </location>
</feature>
<keyword evidence="4" id="KW-0677">Repeat</keyword>
<dbReference type="GO" id="GO:0009887">
    <property type="term" value="P:animal organ morphogenesis"/>
    <property type="evidence" value="ECO:0007669"/>
    <property type="project" value="UniProtKB-ARBA"/>
</dbReference>
<dbReference type="PANTHER" id="PTHR24033">
    <property type="entry name" value="EGF-LIKE DOMAIN-CONTAINING PROTEIN"/>
    <property type="match status" value="1"/>
</dbReference>
<dbReference type="EMBL" id="JBHFQA010000012">
    <property type="protein sequence ID" value="KAL2090413.1"/>
    <property type="molecule type" value="Genomic_DNA"/>
</dbReference>
<dbReference type="FunFam" id="2.10.25.10:FF:000057">
    <property type="entry name" value="protocadherin Fat 1 isoform X2"/>
    <property type="match status" value="1"/>
</dbReference>
<dbReference type="Gene3D" id="2.60.40.10">
    <property type="entry name" value="Immunoglobulins"/>
    <property type="match status" value="3"/>
</dbReference>
<dbReference type="CDD" id="cd00054">
    <property type="entry name" value="EGF_CA"/>
    <property type="match status" value="5"/>
</dbReference>
<dbReference type="Pfam" id="PF00041">
    <property type="entry name" value="fn3"/>
    <property type="match status" value="3"/>
</dbReference>
<comment type="caution">
    <text evidence="14">The sequence shown here is derived from an EMBL/GenBank/DDBJ whole genome shotgun (WGS) entry which is preliminary data.</text>
</comment>
<feature type="disulfide bond" evidence="7">
    <location>
        <begin position="909"/>
        <end position="918"/>
    </location>
</feature>
<dbReference type="GO" id="GO:0048646">
    <property type="term" value="P:anatomical structure formation involved in morphogenesis"/>
    <property type="evidence" value="ECO:0007669"/>
    <property type="project" value="UniProtKB-ARBA"/>
</dbReference>
<evidence type="ECO:0000256" key="4">
    <source>
        <dbReference type="ARBA" id="ARBA00022737"/>
    </source>
</evidence>
<dbReference type="FunFam" id="2.10.25.10:FF:000255">
    <property type="entry name" value="Sushi, nidogen and EGF-like domains 1"/>
    <property type="match status" value="1"/>
</dbReference>
<evidence type="ECO:0000256" key="7">
    <source>
        <dbReference type="PROSITE-ProRule" id="PRU00076"/>
    </source>
</evidence>
<feature type="compositionally biased region" description="Low complexity" evidence="10">
    <location>
        <begin position="396"/>
        <end position="408"/>
    </location>
</feature>
<keyword evidence="8" id="KW-0768">Sushi</keyword>
<dbReference type="CDD" id="cd00033">
    <property type="entry name" value="CCP"/>
    <property type="match status" value="1"/>
</dbReference>
<feature type="domain" description="Fibronectin type-III" evidence="12">
    <location>
        <begin position="1225"/>
        <end position="1318"/>
    </location>
</feature>
<feature type="domain" description="Sushi" evidence="13">
    <location>
        <begin position="931"/>
        <end position="988"/>
    </location>
</feature>
<evidence type="ECO:0000256" key="2">
    <source>
        <dbReference type="ARBA" id="ARBA00022536"/>
    </source>
</evidence>
<keyword evidence="9" id="KW-0175">Coiled coil</keyword>
<organism evidence="14 15">
    <name type="scientific">Coilia grayii</name>
    <name type="common">Gray's grenadier anchovy</name>
    <dbReference type="NCBI Taxonomy" id="363190"/>
    <lineage>
        <taxon>Eukaryota</taxon>
        <taxon>Metazoa</taxon>
        <taxon>Chordata</taxon>
        <taxon>Craniata</taxon>
        <taxon>Vertebrata</taxon>
        <taxon>Euteleostomi</taxon>
        <taxon>Actinopterygii</taxon>
        <taxon>Neopterygii</taxon>
        <taxon>Teleostei</taxon>
        <taxon>Clupei</taxon>
        <taxon>Clupeiformes</taxon>
        <taxon>Clupeoidei</taxon>
        <taxon>Engraulidae</taxon>
        <taxon>Coilinae</taxon>
        <taxon>Coilia</taxon>
    </lineage>
</organism>
<dbReference type="FunFam" id="2.10.25.10:FF:000239">
    <property type="entry name" value="Sushi, nidogen and EGF-like domain-containing protein 1"/>
    <property type="match status" value="1"/>
</dbReference>
<sequence>MYISFLGRGLRLPSWSRIMLAVLRRSLEEVEEARDAGRRELIEAHRQLRECVSERDAERREALETRRALGDAAREKEALHTSNQELRASIKKAENDNNSLRRSLEEREQRLAVLEECKSSHQQEATQLRATMRELERSRLQARRQLQELRRQGKTLEEEVSRRRQELEEAQVRVSQGEQREEEAREEAFLLRQRILESDAGREAAIKEVLLAHTHAHTHTHHEAAIKEQCGGLLCRTKDKRTAQFQFQRGDFKQTHVADESSALQRRVAELEEAEQVARAWVRQRDSALQESVRRQGEEVRRVEEALREAREEAREQGLRASLAEGEARGLGEQLAQGEEVRRGLEVRLERLESTLRRTLGIGRGGRSPPPGTRGRSPSPWNIRSPGKAGDGVAEGLPPSGSPGPSLSTAGELEVDTLHSALHSFQMELRDAQRDRDEAHAQVLSLSRQVGELKAAQEKSHSRLQQLHRSLREAEQGKREVCEKLEGVQTSLALQEEVGRRGERERRSLGEELATLRSSLQAAEAETHRLQEKLERSEEAVCRGEVERGRLQEACVCAEERAARMEVLQRSLEGEVQRGGVRAAELEAEVTALQERLAALRRELGDSQQKGAQLRYPSGGLGGQLRYPSGGIGGDQLRKRVAPCCPLLPNAAQCHAMCRHATLCCPMPRYAAQCCPMPRYAAQCHAMLPNACPMPRYAAQCHAMLPNAAQCLAALARQAEHHSNSSGRSSAGVSAGSHIKAWERNERTPSLPPSLTPSGDQDAVQHHASLSPRRALPGVRRHLPVHLPDGGVDFDHKDFYPYVQPQAACDSAPCQNGGYCDEQDGEYTCECKHGYSGQHCEKVRLSACASSPCRNGGSCKEEEGAYHCVCPYRFTGKHCEVGKPDPCASSPCLNGGTCFHYIGKYKCECTSTYSGRHCEISRGSTHTPDGVDCGPPPQVKHASVKYSSTQAGAMALYVCVSGYSALPHTTQSVCGTHGAWSQTPTCEVENPCVLQPCGNRGVCRSDRRGNYSCACKVGHTGRDCQKDLLPPSGLRVLRVEEDEVELRWDQLEAGEGPLSGFAVTYAPLGRGPRRSDFLERQHSSYLLQGLEPGLLYNISTFSLRRGANSNDISQPAFALIRTRPRRVEQLQVTNVSSSQVWLRWLLRAAHHASVSQVRLSLTPSDGTATRTATLNASVTDYAFSSLLPGQMYTLDAVTQSGLRPEELPSTSHLAGPVLVWTRPLPPQNLTLGHVTATTAHVTWDRHPRSVPDGFVVNVTRGLNTRSRYLPDGRLGSYTLRELSPGQHYQLVLTAVRNTGQEQVHSVPQHLAFATLPLDERWLRSRERLAETARETSRGRPTGRHKPQEVGVAEDREHSEELPRFTELIDGRGRIMARFTNLPRNTIRHRPQPEPPVRLENMEETTNKISLALETAEEASPKKAELARDCRSSVPCQNGGTCVKTADHFSCDCAAGFKGRQCELLCQRVPHPCTRLYSETKSVPVWEDGVCHYLYKRTYKVQQDVCYREICEPHLPKKTNRRIQRQQ</sequence>
<evidence type="ECO:0000313" key="14">
    <source>
        <dbReference type="EMBL" id="KAL2090413.1"/>
    </source>
</evidence>
<feature type="coiled-coil region" evidence="9">
    <location>
        <begin position="76"/>
        <end position="187"/>
    </location>
</feature>
<dbReference type="InterPro" id="IPR013783">
    <property type="entry name" value="Ig-like_fold"/>
</dbReference>
<keyword evidence="15" id="KW-1185">Reference proteome</keyword>
<dbReference type="GO" id="GO:0043005">
    <property type="term" value="C:neuron projection"/>
    <property type="evidence" value="ECO:0007669"/>
    <property type="project" value="UniProtKB-ARBA"/>
</dbReference>
<dbReference type="PROSITE" id="PS50853">
    <property type="entry name" value="FN3"/>
    <property type="match status" value="3"/>
</dbReference>
<dbReference type="PANTHER" id="PTHR24033:SF193">
    <property type="entry name" value="NETRIN-G1-RELATED"/>
    <property type="match status" value="1"/>
</dbReference>
<evidence type="ECO:0000256" key="8">
    <source>
        <dbReference type="PROSITE-ProRule" id="PRU00302"/>
    </source>
</evidence>
<dbReference type="FunFam" id="2.10.25.10:FF:000434">
    <property type="entry name" value="Predicted protein"/>
    <property type="match status" value="1"/>
</dbReference>
<dbReference type="Proteomes" id="UP001591681">
    <property type="component" value="Unassembled WGS sequence"/>
</dbReference>
<feature type="domain" description="Fibronectin type-III" evidence="12">
    <location>
        <begin position="1030"/>
        <end position="1125"/>
    </location>
</feature>
<keyword evidence="2 7" id="KW-0245">EGF-like domain</keyword>
<feature type="coiled-coil region" evidence="9">
    <location>
        <begin position="422"/>
        <end position="540"/>
    </location>
</feature>